<dbReference type="Proteomes" id="UP000030687">
    <property type="component" value="Unassembled WGS sequence"/>
</dbReference>
<evidence type="ECO:0000313" key="2">
    <source>
        <dbReference type="EMBL" id="ESR41149.1"/>
    </source>
</evidence>
<proteinExistence type="predicted"/>
<evidence type="ECO:0000256" key="1">
    <source>
        <dbReference type="ARBA" id="ARBA00022737"/>
    </source>
</evidence>
<organism evidence="2 3">
    <name type="scientific">Citrus clementina</name>
    <name type="common">Clementine</name>
    <name type="synonym">Citrus deliciosa x Citrus sinensis</name>
    <dbReference type="NCBI Taxonomy" id="85681"/>
    <lineage>
        <taxon>Eukaryota</taxon>
        <taxon>Viridiplantae</taxon>
        <taxon>Streptophyta</taxon>
        <taxon>Embryophyta</taxon>
        <taxon>Tracheophyta</taxon>
        <taxon>Spermatophyta</taxon>
        <taxon>Magnoliopsida</taxon>
        <taxon>eudicotyledons</taxon>
        <taxon>Gunneridae</taxon>
        <taxon>Pentapetalae</taxon>
        <taxon>rosids</taxon>
        <taxon>malvids</taxon>
        <taxon>Sapindales</taxon>
        <taxon>Rutaceae</taxon>
        <taxon>Aurantioideae</taxon>
        <taxon>Citrus</taxon>
    </lineage>
</organism>
<dbReference type="GO" id="GO:0000244">
    <property type="term" value="P:spliceosomal tri-snRNP complex assembly"/>
    <property type="evidence" value="ECO:0007669"/>
    <property type="project" value="TreeGrafter"/>
</dbReference>
<evidence type="ECO:0000313" key="3">
    <source>
        <dbReference type="Proteomes" id="UP000030687"/>
    </source>
</evidence>
<dbReference type="Gramene" id="ESR41149">
    <property type="protein sequence ID" value="ESR41149"/>
    <property type="gene ID" value="CICLE_v10027259mg"/>
</dbReference>
<dbReference type="PANTHER" id="PTHR11246:SF1">
    <property type="entry name" value="PRE-MRNA-PROCESSING FACTOR 6"/>
    <property type="match status" value="1"/>
</dbReference>
<dbReference type="Gene3D" id="1.25.40.10">
    <property type="entry name" value="Tetratricopeptide repeat domain"/>
    <property type="match status" value="1"/>
</dbReference>
<gene>
    <name evidence="2" type="ORF">CICLE_v10027259mg</name>
</gene>
<dbReference type="InterPro" id="IPR045075">
    <property type="entry name" value="Syf1-like"/>
</dbReference>
<dbReference type="EMBL" id="KI536925">
    <property type="protein sequence ID" value="ESR41149.1"/>
    <property type="molecule type" value="Genomic_DNA"/>
</dbReference>
<reference evidence="2 3" key="1">
    <citation type="submission" date="2013-10" db="EMBL/GenBank/DDBJ databases">
        <authorList>
            <consortium name="International Citrus Genome Consortium"/>
            <person name="Jenkins J."/>
            <person name="Schmutz J."/>
            <person name="Prochnik S."/>
            <person name="Rokhsar D."/>
            <person name="Gmitter F."/>
            <person name="Ollitrault P."/>
            <person name="Machado M."/>
            <person name="Talon M."/>
            <person name="Wincker P."/>
            <person name="Jaillon O."/>
            <person name="Morgante M."/>
        </authorList>
    </citation>
    <scope>NUCLEOTIDE SEQUENCE</scope>
    <source>
        <strain evidence="3">cv. Clemenules</strain>
    </source>
</reference>
<dbReference type="InParanoid" id="V4UNY2"/>
<dbReference type="GO" id="GO:0080188">
    <property type="term" value="P:gene silencing by siRNA-directed DNA methylation"/>
    <property type="evidence" value="ECO:0007669"/>
    <property type="project" value="TreeGrafter"/>
</dbReference>
<keyword evidence="3" id="KW-1185">Reference proteome</keyword>
<name>V4UNY2_CITCL</name>
<dbReference type="SUPFAM" id="SSF48452">
    <property type="entry name" value="TPR-like"/>
    <property type="match status" value="2"/>
</dbReference>
<evidence type="ECO:0008006" key="4">
    <source>
        <dbReference type="Google" id="ProtNLM"/>
    </source>
</evidence>
<dbReference type="AlphaFoldDB" id="V4UNY2"/>
<dbReference type="GO" id="GO:0071013">
    <property type="term" value="C:catalytic step 2 spliceosome"/>
    <property type="evidence" value="ECO:0007669"/>
    <property type="project" value="TreeGrafter"/>
</dbReference>
<sequence>MAVLNQRDRGEGVTPARMLRFFGLWVQKKIVLQEAYDTNTPNSEEIWLAAFKLKFENHELERARMLLAKARDRGGTESVWMKSAIVERELANYVEERRLLDKELKRFPLFFKLWLKPGRLEEILAYESGCNHCPNCISFWHSLGNLEEKSNGLRKARALSKNPLSHENWLVTIRVESKHGNKKEADSYITKALQKDFWALYYKFELQHGNFENQKEVLKKCIVADLKHEEKWQAISQAVENSH</sequence>
<dbReference type="GO" id="GO:2000636">
    <property type="term" value="P:positive regulation of primary miRNA processing"/>
    <property type="evidence" value="ECO:0007669"/>
    <property type="project" value="TreeGrafter"/>
</dbReference>
<keyword evidence="1" id="KW-0677">Repeat</keyword>
<dbReference type="eggNOG" id="KOG0495">
    <property type="taxonomic scope" value="Eukaryota"/>
</dbReference>
<dbReference type="GO" id="GO:0046540">
    <property type="term" value="C:U4/U6 x U5 tri-snRNP complex"/>
    <property type="evidence" value="ECO:0007669"/>
    <property type="project" value="TreeGrafter"/>
</dbReference>
<accession>V4UNY2</accession>
<dbReference type="PANTHER" id="PTHR11246">
    <property type="entry name" value="PRE-MRNA SPLICING FACTOR"/>
    <property type="match status" value="1"/>
</dbReference>
<dbReference type="KEGG" id="cic:CICLE_v10027259mg"/>
<protein>
    <recommendedName>
        <fullName evidence="4">Suppressor of forked domain-containing protein</fullName>
    </recommendedName>
</protein>
<dbReference type="OMA" id="PLSHENW"/>
<dbReference type="InterPro" id="IPR011990">
    <property type="entry name" value="TPR-like_helical_dom_sf"/>
</dbReference>
<dbReference type="STRING" id="85681.V4UNY2"/>